<evidence type="ECO:0000313" key="3">
    <source>
        <dbReference type="Proteomes" id="UP000602076"/>
    </source>
</evidence>
<evidence type="ECO:0000256" key="1">
    <source>
        <dbReference type="SAM" id="Phobius"/>
    </source>
</evidence>
<name>A0A927CYS3_9BACI</name>
<sequence>MINHTLDFIILSLACFRLTRLIVYDKITAFLRKPFFDEVEEKDKKTGTYDIYYVPKPSGIRKWIGELLSCYWCTGIWSATALVIFAFFYPVWYGYVAIVLAVAGLASLIEMVVQQLIYE</sequence>
<accession>A0A927CYS3</accession>
<keyword evidence="3" id="KW-1185">Reference proteome</keyword>
<keyword evidence="1" id="KW-0472">Membrane</keyword>
<comment type="caution">
    <text evidence="2">The sequence shown here is derived from an EMBL/GenBank/DDBJ whole genome shotgun (WGS) entry which is preliminary data.</text>
</comment>
<feature type="transmembrane region" description="Helical" evidence="1">
    <location>
        <begin position="70"/>
        <end position="89"/>
    </location>
</feature>
<organism evidence="2 3">
    <name type="scientific">Peribacillus faecalis</name>
    <dbReference type="NCBI Taxonomy" id="2772559"/>
    <lineage>
        <taxon>Bacteria</taxon>
        <taxon>Bacillati</taxon>
        <taxon>Bacillota</taxon>
        <taxon>Bacilli</taxon>
        <taxon>Bacillales</taxon>
        <taxon>Bacillaceae</taxon>
        <taxon>Peribacillus</taxon>
    </lineage>
</organism>
<proteinExistence type="predicted"/>
<dbReference type="AlphaFoldDB" id="A0A927CYS3"/>
<keyword evidence="1" id="KW-0812">Transmembrane</keyword>
<feature type="transmembrane region" description="Helical" evidence="1">
    <location>
        <begin position="95"/>
        <end position="113"/>
    </location>
</feature>
<keyword evidence="1" id="KW-1133">Transmembrane helix</keyword>
<dbReference type="Proteomes" id="UP000602076">
    <property type="component" value="Unassembled WGS sequence"/>
</dbReference>
<dbReference type="Pfam" id="PF07098">
    <property type="entry name" value="DUF1360"/>
    <property type="match status" value="1"/>
</dbReference>
<dbReference type="EMBL" id="JACXSI010000056">
    <property type="protein sequence ID" value="MBD3110161.1"/>
    <property type="molecule type" value="Genomic_DNA"/>
</dbReference>
<dbReference type="InterPro" id="IPR010773">
    <property type="entry name" value="Mycophage_PG1_Gp7"/>
</dbReference>
<gene>
    <name evidence="2" type="ORF">IEO70_17655</name>
</gene>
<reference evidence="2" key="1">
    <citation type="submission" date="2020-09" db="EMBL/GenBank/DDBJ databases">
        <title>Bacillus faecalis sp. nov., a moderately halophilic bacterium isolated from cow faeces.</title>
        <authorList>
            <person name="Jiang L."/>
            <person name="Lee J."/>
        </authorList>
    </citation>
    <scope>NUCLEOTIDE SEQUENCE</scope>
    <source>
        <strain evidence="2">AGMB 02131</strain>
    </source>
</reference>
<protein>
    <submittedName>
        <fullName evidence="2">DUF1360 domain-containing protein</fullName>
    </submittedName>
</protein>
<dbReference type="RefSeq" id="WP_190999698.1">
    <property type="nucleotide sequence ID" value="NZ_JACXSI010000056.1"/>
</dbReference>
<evidence type="ECO:0000313" key="2">
    <source>
        <dbReference type="EMBL" id="MBD3110161.1"/>
    </source>
</evidence>